<gene>
    <name evidence="1" type="ORF">KK062_06850</name>
</gene>
<comment type="caution">
    <text evidence="1">The sequence shown here is derived from an EMBL/GenBank/DDBJ whole genome shotgun (WGS) entry which is preliminary data.</text>
</comment>
<accession>A0AAP2DVC8</accession>
<organism evidence="1 2">
    <name type="scientific">Dawidia cretensis</name>
    <dbReference type="NCBI Taxonomy" id="2782350"/>
    <lineage>
        <taxon>Bacteria</taxon>
        <taxon>Pseudomonadati</taxon>
        <taxon>Bacteroidota</taxon>
        <taxon>Cytophagia</taxon>
        <taxon>Cytophagales</taxon>
        <taxon>Chryseotaleaceae</taxon>
        <taxon>Dawidia</taxon>
    </lineage>
</organism>
<sequence>MIKCLPEFLFHYYEIDHGPFRNITEHGYEKAENIQRRISKGWNSKRPANYIDLRFSLESRIKEQFILKGGRPGRNDPFYFTLGECDWAKSWYVNPGVIKIPLADFQPDHISFTYPDSMVSFQFYDEPKLATYRKDCNGRVFLLSEIKDLIDEYGLPSEEKSHAVEECKYDKYIEAQVWDDAVINQYKSKA</sequence>
<reference evidence="1 2" key="1">
    <citation type="submission" date="2021-05" db="EMBL/GenBank/DDBJ databases">
        <title>A Polyphasic approach of four new species of the genus Ohtaekwangia: Ohtaekwangia histidinii sp. nov., Ohtaekwangia cretensis sp. nov., Ohtaekwangia indiensis sp. nov., Ohtaekwangia reichenbachii sp. nov. from diverse environment.</title>
        <authorList>
            <person name="Octaviana S."/>
        </authorList>
    </citation>
    <scope>NUCLEOTIDE SEQUENCE [LARGE SCALE GENOMIC DNA]</scope>
    <source>
        <strain evidence="1 2">PWU5</strain>
    </source>
</reference>
<dbReference type="EMBL" id="JAHESE010000004">
    <property type="protein sequence ID" value="MBT1707931.1"/>
    <property type="molecule type" value="Genomic_DNA"/>
</dbReference>
<evidence type="ECO:0000313" key="2">
    <source>
        <dbReference type="Proteomes" id="UP001319080"/>
    </source>
</evidence>
<evidence type="ECO:0000313" key="1">
    <source>
        <dbReference type="EMBL" id="MBT1707931.1"/>
    </source>
</evidence>
<proteinExistence type="predicted"/>
<name>A0AAP2DVC8_9BACT</name>
<dbReference type="AlphaFoldDB" id="A0AAP2DVC8"/>
<protein>
    <submittedName>
        <fullName evidence="1">Uncharacterized protein</fullName>
    </submittedName>
</protein>
<dbReference type="Proteomes" id="UP001319080">
    <property type="component" value="Unassembled WGS sequence"/>
</dbReference>
<keyword evidence="2" id="KW-1185">Reference proteome</keyword>